<dbReference type="Proteomes" id="UP000001997">
    <property type="component" value="Unassembled WGS sequence"/>
</dbReference>
<gene>
    <name evidence="1" type="ORF">PGUG_04256</name>
</gene>
<name>A5DLV5_PICGU</name>
<dbReference type="HOGENOM" id="CLU_1741261_0_0_1"/>
<dbReference type="KEGG" id="pgu:PGUG_04256"/>
<dbReference type="RefSeq" id="XP_001483525.2">
    <property type="nucleotide sequence ID" value="XM_001483475.1"/>
</dbReference>
<protein>
    <submittedName>
        <fullName evidence="1">Uncharacterized protein</fullName>
    </submittedName>
</protein>
<organism evidence="1 2">
    <name type="scientific">Meyerozyma guilliermondii (strain ATCC 6260 / CBS 566 / DSM 6381 / JCM 1539 / NBRC 10279 / NRRL Y-324)</name>
    <name type="common">Yeast</name>
    <name type="synonym">Candida guilliermondii</name>
    <dbReference type="NCBI Taxonomy" id="294746"/>
    <lineage>
        <taxon>Eukaryota</taxon>
        <taxon>Fungi</taxon>
        <taxon>Dikarya</taxon>
        <taxon>Ascomycota</taxon>
        <taxon>Saccharomycotina</taxon>
        <taxon>Pichiomycetes</taxon>
        <taxon>Debaryomycetaceae</taxon>
        <taxon>Meyerozyma</taxon>
    </lineage>
</organism>
<dbReference type="OrthoDB" id="10625866at2759"/>
<dbReference type="InParanoid" id="A5DLV5"/>
<evidence type="ECO:0000313" key="2">
    <source>
        <dbReference type="Proteomes" id="UP000001997"/>
    </source>
</evidence>
<dbReference type="GeneID" id="5125301"/>
<accession>A5DLV5</accession>
<proteinExistence type="predicted"/>
<reference evidence="1 2" key="1">
    <citation type="journal article" date="2009" name="Nature">
        <title>Evolution of pathogenicity and sexual reproduction in eight Candida genomes.</title>
        <authorList>
            <person name="Butler G."/>
            <person name="Rasmussen M.D."/>
            <person name="Lin M.F."/>
            <person name="Santos M.A."/>
            <person name="Sakthikumar S."/>
            <person name="Munro C.A."/>
            <person name="Rheinbay E."/>
            <person name="Grabherr M."/>
            <person name="Forche A."/>
            <person name="Reedy J.L."/>
            <person name="Agrafioti I."/>
            <person name="Arnaud M.B."/>
            <person name="Bates S."/>
            <person name="Brown A.J."/>
            <person name="Brunke S."/>
            <person name="Costanzo M.C."/>
            <person name="Fitzpatrick D.A."/>
            <person name="de Groot P.W."/>
            <person name="Harris D."/>
            <person name="Hoyer L.L."/>
            <person name="Hube B."/>
            <person name="Klis F.M."/>
            <person name="Kodira C."/>
            <person name="Lennard N."/>
            <person name="Logue M.E."/>
            <person name="Martin R."/>
            <person name="Neiman A.M."/>
            <person name="Nikolaou E."/>
            <person name="Quail M.A."/>
            <person name="Quinn J."/>
            <person name="Santos M.C."/>
            <person name="Schmitzberger F.F."/>
            <person name="Sherlock G."/>
            <person name="Shah P."/>
            <person name="Silverstein K.A."/>
            <person name="Skrzypek M.S."/>
            <person name="Soll D."/>
            <person name="Staggs R."/>
            <person name="Stansfield I."/>
            <person name="Stumpf M.P."/>
            <person name="Sudbery P.E."/>
            <person name="Srikantha T."/>
            <person name="Zeng Q."/>
            <person name="Berman J."/>
            <person name="Berriman M."/>
            <person name="Heitman J."/>
            <person name="Gow N.A."/>
            <person name="Lorenz M.C."/>
            <person name="Birren B.W."/>
            <person name="Kellis M."/>
            <person name="Cuomo C.A."/>
        </authorList>
    </citation>
    <scope>NUCLEOTIDE SEQUENCE [LARGE SCALE GENOMIC DNA]</scope>
    <source>
        <strain evidence="2">ATCC 6260 / CBS 566 / DSM 6381 / JCM 1539 / NBRC 10279 / NRRL Y-324</strain>
    </source>
</reference>
<dbReference type="EMBL" id="CH408159">
    <property type="protein sequence ID" value="EDK40156.2"/>
    <property type="molecule type" value="Genomic_DNA"/>
</dbReference>
<keyword evidence="2" id="KW-1185">Reference proteome</keyword>
<dbReference type="AlphaFoldDB" id="A5DLV5"/>
<dbReference type="VEuPathDB" id="FungiDB:PGUG_04256"/>
<evidence type="ECO:0000313" key="1">
    <source>
        <dbReference type="EMBL" id="EDK40156.2"/>
    </source>
</evidence>
<sequence length="150" mass="16650">MVLMTSTSLGSPLFIGNSATIFQKLNDSLDQLGLLLLSLDLQRLSTSLGDLVNTFQMLLGKFNVFQSQFIVDNFQVIEWVDFVIDMNDVCIVETSHHLENSIDSSNIGQEIVTQSFTRVSTFSQSSNIIYGHVGTDLTFGLVHVTQLLET</sequence>